<evidence type="ECO:0000256" key="1">
    <source>
        <dbReference type="ARBA" id="ARBA00006096"/>
    </source>
</evidence>
<dbReference type="GO" id="GO:0009002">
    <property type="term" value="F:serine-type D-Ala-D-Ala carboxypeptidase activity"/>
    <property type="evidence" value="ECO:0007669"/>
    <property type="project" value="UniProtKB-EC"/>
</dbReference>
<dbReference type="InterPro" id="IPR000667">
    <property type="entry name" value="Peptidase_S13"/>
</dbReference>
<dbReference type="Gene3D" id="3.50.80.20">
    <property type="entry name" value="D-Ala-D-Ala carboxypeptidase C, peptidase S13"/>
    <property type="match status" value="1"/>
</dbReference>
<dbReference type="RefSeq" id="WP_115219101.1">
    <property type="nucleotide sequence ID" value="NZ_UHIA01000004.1"/>
</dbReference>
<name>A0A380N2W5_9GAMM</name>
<feature type="signal peptide" evidence="3">
    <location>
        <begin position="1"/>
        <end position="19"/>
    </location>
</feature>
<dbReference type="OrthoDB" id="9802627at2"/>
<gene>
    <name evidence="4" type="primary">dac</name>
    <name evidence="4" type="ORF">NCTC10717_01993</name>
</gene>
<dbReference type="InterPro" id="IPR012338">
    <property type="entry name" value="Beta-lactam/transpept-like"/>
</dbReference>
<keyword evidence="3" id="KW-0732">Signal</keyword>
<evidence type="ECO:0000313" key="4">
    <source>
        <dbReference type="EMBL" id="SUO98251.1"/>
    </source>
</evidence>
<dbReference type="GO" id="GO:0006508">
    <property type="term" value="P:proteolysis"/>
    <property type="evidence" value="ECO:0007669"/>
    <property type="project" value="InterPro"/>
</dbReference>
<dbReference type="EC" id="3.4.16.4" evidence="4"/>
<evidence type="ECO:0000256" key="3">
    <source>
        <dbReference type="SAM" id="SignalP"/>
    </source>
</evidence>
<dbReference type="PANTHER" id="PTHR30023">
    <property type="entry name" value="D-ALANYL-D-ALANINE CARBOXYPEPTIDASE"/>
    <property type="match status" value="1"/>
</dbReference>
<keyword evidence="2 4" id="KW-0378">Hydrolase</keyword>
<sequence length="471" mass="51164">MKCLWGLLIALGFSGWAGAQNVPANIAQLMQKNQISAEGLTLIIQDVAQEVPLVSLNAQTLRSPASLEKVLTTAAALIRLGGDYLWQTKFYADAMPDANGVIQGNLYVKGGGDPFLVEERLQQMLKDLRARGVRHITGNIVLDNSLYYLPQEARNTQSFDGNGWSAYNAVPSPLMVNFRTVKVRLSPQGKQQAAVALWPNIMNWKIDNQMTVNAGKCDTNYSPAVDLLRDERGYAVVQLTGKYSTACGARELTVVMGEESEQFYYLFHDLWYAEGGSFDGGGQIGPVPATAQPLYSGMSLPLREQIQKMNQLSNNVMTRQLLLTLGAEVYGVPGSLDKGRQAVRGTLAAFGVPVEGMLIDNGSGLSRDSRVSGHTLATLLLNLYASGYAMEFMQSLAVAGESGTLNRRFVGEALQGRVIGKTGTIDAVRGFAGYVQAQSGHVYVVVIIGNGKEAVKSRALQDDVLRWVYRQ</sequence>
<reference evidence="4 5" key="1">
    <citation type="submission" date="2018-06" db="EMBL/GenBank/DDBJ databases">
        <authorList>
            <consortium name="Pathogen Informatics"/>
            <person name="Doyle S."/>
        </authorList>
    </citation>
    <scope>NUCLEOTIDE SEQUENCE [LARGE SCALE GENOMIC DNA]</scope>
    <source>
        <strain evidence="4 5">NCTC10717</strain>
    </source>
</reference>
<feature type="chain" id="PRO_5017069994" evidence="3">
    <location>
        <begin position="20"/>
        <end position="471"/>
    </location>
</feature>
<proteinExistence type="inferred from homology"/>
<dbReference type="EMBL" id="UHIA01000004">
    <property type="protein sequence ID" value="SUO98251.1"/>
    <property type="molecule type" value="Genomic_DNA"/>
</dbReference>
<dbReference type="AlphaFoldDB" id="A0A380N2W5"/>
<comment type="similarity">
    <text evidence="1">Belongs to the peptidase S13 family.</text>
</comment>
<keyword evidence="5" id="KW-1185">Reference proteome</keyword>
<evidence type="ECO:0000256" key="2">
    <source>
        <dbReference type="ARBA" id="ARBA00022801"/>
    </source>
</evidence>
<dbReference type="PRINTS" id="PR00922">
    <property type="entry name" value="DADACBPTASE3"/>
</dbReference>
<dbReference type="Proteomes" id="UP000254575">
    <property type="component" value="Unassembled WGS sequence"/>
</dbReference>
<dbReference type="PANTHER" id="PTHR30023:SF0">
    <property type="entry name" value="PENICILLIN-SENSITIVE CARBOXYPEPTIDASE A"/>
    <property type="match status" value="1"/>
</dbReference>
<accession>A0A380N2W5</accession>
<dbReference type="Pfam" id="PF02113">
    <property type="entry name" value="Peptidase_S13"/>
    <property type="match status" value="1"/>
</dbReference>
<dbReference type="NCBIfam" id="TIGR00666">
    <property type="entry name" value="PBP4"/>
    <property type="match status" value="1"/>
</dbReference>
<evidence type="ECO:0000313" key="5">
    <source>
        <dbReference type="Proteomes" id="UP000254575"/>
    </source>
</evidence>
<keyword evidence="4" id="KW-0121">Carboxypeptidase</keyword>
<keyword evidence="4" id="KW-0645">Protease</keyword>
<dbReference type="GO" id="GO:0000270">
    <property type="term" value="P:peptidoglycan metabolic process"/>
    <property type="evidence" value="ECO:0007669"/>
    <property type="project" value="TreeGrafter"/>
</dbReference>
<dbReference type="Gene3D" id="3.40.710.10">
    <property type="entry name" value="DD-peptidase/beta-lactamase superfamily"/>
    <property type="match status" value="1"/>
</dbReference>
<protein>
    <submittedName>
        <fullName evidence="4">D-alanyl-D-alanine carboxypeptidase</fullName>
        <ecNumber evidence="4">3.4.16.4</ecNumber>
    </submittedName>
</protein>
<organism evidence="4 5">
    <name type="scientific">Suttonella indologenes</name>
    <dbReference type="NCBI Taxonomy" id="13276"/>
    <lineage>
        <taxon>Bacteria</taxon>
        <taxon>Pseudomonadati</taxon>
        <taxon>Pseudomonadota</taxon>
        <taxon>Gammaproteobacteria</taxon>
        <taxon>Cardiobacteriales</taxon>
        <taxon>Cardiobacteriaceae</taxon>
        <taxon>Suttonella</taxon>
    </lineage>
</organism>
<dbReference type="SUPFAM" id="SSF56601">
    <property type="entry name" value="beta-lactamase/transpeptidase-like"/>
    <property type="match status" value="1"/>
</dbReference>